<feature type="domain" description="AB hydrolase-1" evidence="1">
    <location>
        <begin position="24"/>
        <end position="266"/>
    </location>
</feature>
<dbReference type="EMBL" id="AWXU01000013">
    <property type="protein sequence ID" value="KFN50948.1"/>
    <property type="molecule type" value="Genomic_DNA"/>
</dbReference>
<accession>A0A091BE73</accession>
<proteinExistence type="predicted"/>
<evidence type="ECO:0000259" key="1">
    <source>
        <dbReference type="Pfam" id="PF12697"/>
    </source>
</evidence>
<dbReference type="AlphaFoldDB" id="A0A091BE73"/>
<name>A0A091BE73_9GAMM</name>
<protein>
    <recommendedName>
        <fullName evidence="1">AB hydrolase-1 domain-containing protein</fullName>
    </recommendedName>
</protein>
<dbReference type="PANTHER" id="PTHR43194">
    <property type="entry name" value="HYDROLASE ALPHA/BETA FOLD FAMILY"/>
    <property type="match status" value="1"/>
</dbReference>
<dbReference type="Gene3D" id="3.40.50.1820">
    <property type="entry name" value="alpha/beta hydrolase"/>
    <property type="match status" value="1"/>
</dbReference>
<keyword evidence="3" id="KW-1185">Reference proteome</keyword>
<dbReference type="PANTHER" id="PTHR43194:SF2">
    <property type="entry name" value="PEROXISOMAL MEMBRANE PROTEIN LPX1"/>
    <property type="match status" value="1"/>
</dbReference>
<dbReference type="SUPFAM" id="SSF53474">
    <property type="entry name" value="alpha/beta-Hydrolases"/>
    <property type="match status" value="1"/>
</dbReference>
<gene>
    <name evidence="2" type="ORF">P873_04915</name>
</gene>
<dbReference type="InterPro" id="IPR050228">
    <property type="entry name" value="Carboxylesterase_BioH"/>
</dbReference>
<dbReference type="Pfam" id="PF12697">
    <property type="entry name" value="Abhydrolase_6"/>
    <property type="match status" value="1"/>
</dbReference>
<comment type="caution">
    <text evidence="2">The sequence shown here is derived from an EMBL/GenBank/DDBJ whole genome shotgun (WGS) entry which is preliminary data.</text>
</comment>
<sequence>MIDVVADDGLVLAATRVAGGGPGLLLAHGFGQTRQAWSGSQRRLAAAGFASLAWDARGHGGSGRNPETRVYAGEQFVADVLAAAAAAARPGGQRPILVGASMGGLTGMIAQARARPFSALVLVDITPRWEPAGVARILDFMGAHPDGFGSWEDAAERIAAYLPHRRARKTPGQLAHLLVPRADGRLVWHWDPRLLSEFIPDTEGLQDVLDDACHALDVPVLLVSGGRSDLVTADTIAHFLELVPHARHVQLPDATHMVAGDDNDAFTGALLDFLSDLSAVPTAASGDPR</sequence>
<dbReference type="eggNOG" id="COG2267">
    <property type="taxonomic scope" value="Bacteria"/>
</dbReference>
<reference evidence="2 3" key="1">
    <citation type="submission" date="2013-09" db="EMBL/GenBank/DDBJ databases">
        <title>Genome sequencing of Arenimonas composti.</title>
        <authorList>
            <person name="Chen F."/>
            <person name="Wang G."/>
        </authorList>
    </citation>
    <scope>NUCLEOTIDE SEQUENCE [LARGE SCALE GENOMIC DNA]</scope>
    <source>
        <strain evidence="2 3">TR7-09</strain>
    </source>
</reference>
<dbReference type="Proteomes" id="UP000029391">
    <property type="component" value="Unassembled WGS sequence"/>
</dbReference>
<dbReference type="STRING" id="1121013.GCA_000426365_01566"/>
<dbReference type="InterPro" id="IPR000073">
    <property type="entry name" value="AB_hydrolase_1"/>
</dbReference>
<evidence type="ECO:0000313" key="2">
    <source>
        <dbReference type="EMBL" id="KFN50948.1"/>
    </source>
</evidence>
<evidence type="ECO:0000313" key="3">
    <source>
        <dbReference type="Proteomes" id="UP000029391"/>
    </source>
</evidence>
<organism evidence="2 3">
    <name type="scientific">Arenimonas composti TR7-09 = DSM 18010</name>
    <dbReference type="NCBI Taxonomy" id="1121013"/>
    <lineage>
        <taxon>Bacteria</taxon>
        <taxon>Pseudomonadati</taxon>
        <taxon>Pseudomonadota</taxon>
        <taxon>Gammaproteobacteria</taxon>
        <taxon>Lysobacterales</taxon>
        <taxon>Lysobacteraceae</taxon>
        <taxon>Arenimonas</taxon>
    </lineage>
</organism>
<dbReference type="InterPro" id="IPR029058">
    <property type="entry name" value="AB_hydrolase_fold"/>
</dbReference>